<dbReference type="InterPro" id="IPR036388">
    <property type="entry name" value="WH-like_DNA-bd_sf"/>
</dbReference>
<proteinExistence type="inferred from homology"/>
<dbReference type="PIRSF" id="PIRSF019455">
    <property type="entry name" value="CopR_AtkY"/>
    <property type="match status" value="1"/>
</dbReference>
<protein>
    <submittedName>
        <fullName evidence="5">BlaI/MecI/CopY family transcriptional regulator</fullName>
    </submittedName>
</protein>
<keyword evidence="3" id="KW-0238">DNA-binding</keyword>
<accession>A0AAW6U251</accession>
<dbReference type="RefSeq" id="WP_349246377.1">
    <property type="nucleotide sequence ID" value="NZ_JASCXX010000026.1"/>
</dbReference>
<dbReference type="Gene3D" id="1.10.4040.10">
    <property type="entry name" value="Penicillinase repressor domain"/>
    <property type="match status" value="1"/>
</dbReference>
<gene>
    <name evidence="5" type="ORF">QJ522_18055</name>
</gene>
<dbReference type="Pfam" id="PF03965">
    <property type="entry name" value="Penicillinase_R"/>
    <property type="match status" value="1"/>
</dbReference>
<dbReference type="AlphaFoldDB" id="A0AAW6U251"/>
<evidence type="ECO:0000256" key="1">
    <source>
        <dbReference type="ARBA" id="ARBA00011046"/>
    </source>
</evidence>
<dbReference type="InterPro" id="IPR036390">
    <property type="entry name" value="WH_DNA-bd_sf"/>
</dbReference>
<name>A0AAW6U251_9BACT</name>
<dbReference type="GO" id="GO:0045892">
    <property type="term" value="P:negative regulation of DNA-templated transcription"/>
    <property type="evidence" value="ECO:0007669"/>
    <property type="project" value="InterPro"/>
</dbReference>
<comment type="caution">
    <text evidence="5">The sequence shown here is derived from an EMBL/GenBank/DDBJ whole genome shotgun (WGS) entry which is preliminary data.</text>
</comment>
<dbReference type="Gene3D" id="1.10.10.10">
    <property type="entry name" value="Winged helix-like DNA-binding domain superfamily/Winged helix DNA-binding domain"/>
    <property type="match status" value="1"/>
</dbReference>
<dbReference type="Proteomes" id="UP001431776">
    <property type="component" value="Unassembled WGS sequence"/>
</dbReference>
<evidence type="ECO:0000256" key="3">
    <source>
        <dbReference type="ARBA" id="ARBA00023125"/>
    </source>
</evidence>
<evidence type="ECO:0000256" key="4">
    <source>
        <dbReference type="ARBA" id="ARBA00023163"/>
    </source>
</evidence>
<dbReference type="SUPFAM" id="SSF46785">
    <property type="entry name" value="Winged helix' DNA-binding domain"/>
    <property type="match status" value="1"/>
</dbReference>
<organism evidence="5 6">
    <name type="scientific">Anaerobaca lacustris</name>
    <dbReference type="NCBI Taxonomy" id="3044600"/>
    <lineage>
        <taxon>Bacteria</taxon>
        <taxon>Pseudomonadati</taxon>
        <taxon>Planctomycetota</taxon>
        <taxon>Phycisphaerae</taxon>
        <taxon>Sedimentisphaerales</taxon>
        <taxon>Anaerobacaceae</taxon>
        <taxon>Anaerobaca</taxon>
    </lineage>
</organism>
<dbReference type="InterPro" id="IPR005650">
    <property type="entry name" value="BlaI_family"/>
</dbReference>
<sequence length="124" mass="14215">MKLTEAEWQIMKALWEKHPATAREIMERLPAGVKWAYTTIKTMLTRLADKQVVREAKQGNTSVYDPLISQHKARRSALRSLLETAFDGAMGPLVHFLVEEEQLTPKQKRELAKLVEDQARGETK</sequence>
<evidence type="ECO:0000313" key="5">
    <source>
        <dbReference type="EMBL" id="MDI6450970.1"/>
    </source>
</evidence>
<evidence type="ECO:0000313" key="6">
    <source>
        <dbReference type="Proteomes" id="UP001431776"/>
    </source>
</evidence>
<reference evidence="5" key="1">
    <citation type="submission" date="2023-05" db="EMBL/GenBank/DDBJ databases">
        <title>Anaerotaeda fermentans gen. nov., sp. nov., a novel anaerobic planctomycete of the new family within the order Sedimentisphaerales isolated from Taman Peninsula, Russia.</title>
        <authorList>
            <person name="Khomyakova M.A."/>
            <person name="Merkel A.Y."/>
            <person name="Slobodkin A.I."/>
        </authorList>
    </citation>
    <scope>NUCLEOTIDE SEQUENCE</scope>
    <source>
        <strain evidence="5">M17dextr</strain>
    </source>
</reference>
<keyword evidence="2" id="KW-0805">Transcription regulation</keyword>
<evidence type="ECO:0000256" key="2">
    <source>
        <dbReference type="ARBA" id="ARBA00023015"/>
    </source>
</evidence>
<dbReference type="EMBL" id="JASCXX010000026">
    <property type="protein sequence ID" value="MDI6450970.1"/>
    <property type="molecule type" value="Genomic_DNA"/>
</dbReference>
<keyword evidence="6" id="KW-1185">Reference proteome</keyword>
<comment type="similarity">
    <text evidence="1">Belongs to the BlaI transcriptional regulatory family.</text>
</comment>
<dbReference type="GO" id="GO:0003677">
    <property type="term" value="F:DNA binding"/>
    <property type="evidence" value="ECO:0007669"/>
    <property type="project" value="UniProtKB-KW"/>
</dbReference>
<keyword evidence="4" id="KW-0804">Transcription</keyword>